<name>A0A0E4GBI7_9FIRM</name>
<evidence type="ECO:0000313" key="2">
    <source>
        <dbReference type="EMBL" id="CFX87007.1"/>
    </source>
</evidence>
<sequence>MYQEVVKLSCGEDRYIINLLVLITADGISITLTGGESPHVGGMAMSVPRPSINNSQMSCDTWITPRVGHKDDQAAALVARQVCLETGQTTAVTAGIHIDRAQPWEVERLLENCRQAADLLCSKIKELREQNNA</sequence>
<feature type="domain" description="Prenylated flavin chaperone LpdD-like" evidence="1">
    <location>
        <begin position="12"/>
        <end position="125"/>
    </location>
</feature>
<proteinExistence type="predicted"/>
<dbReference type="OrthoDB" id="5878625at2"/>
<reference evidence="2 3" key="1">
    <citation type="submission" date="2015-03" db="EMBL/GenBank/DDBJ databases">
        <authorList>
            <person name="Murphy D."/>
        </authorList>
    </citation>
    <scope>NUCLEOTIDE SEQUENCE [LARGE SCALE GENOMIC DNA]</scope>
    <source>
        <strain evidence="2 3">OL-4</strain>
    </source>
</reference>
<organism evidence="2 3">
    <name type="scientific">Syntrophomonas zehnderi OL-4</name>
    <dbReference type="NCBI Taxonomy" id="690567"/>
    <lineage>
        <taxon>Bacteria</taxon>
        <taxon>Bacillati</taxon>
        <taxon>Bacillota</taxon>
        <taxon>Clostridia</taxon>
        <taxon>Eubacteriales</taxon>
        <taxon>Syntrophomonadaceae</taxon>
        <taxon>Syntrophomonas</taxon>
    </lineage>
</organism>
<dbReference type="EMBL" id="CGIH01000032">
    <property type="protein sequence ID" value="CFX87007.1"/>
    <property type="molecule type" value="Genomic_DNA"/>
</dbReference>
<evidence type="ECO:0000313" key="3">
    <source>
        <dbReference type="Proteomes" id="UP000045545"/>
    </source>
</evidence>
<dbReference type="Proteomes" id="UP000045545">
    <property type="component" value="Unassembled WGS sequence"/>
</dbReference>
<dbReference type="STRING" id="690567.2080"/>
<dbReference type="Pfam" id="PF21758">
    <property type="entry name" value="PAC_bac"/>
    <property type="match status" value="1"/>
</dbReference>
<dbReference type="RefSeq" id="WP_046498538.1">
    <property type="nucleotide sequence ID" value="NZ_CGIH01000032.1"/>
</dbReference>
<dbReference type="InterPro" id="IPR048844">
    <property type="entry name" value="LpdD_chaperone-like"/>
</dbReference>
<protein>
    <submittedName>
        <fullName evidence="2">Uncharacterized</fullName>
    </submittedName>
</protein>
<dbReference type="AlphaFoldDB" id="A0A0E4GBI7"/>
<accession>A0A0E4GBI7</accession>
<keyword evidence="3" id="KW-1185">Reference proteome</keyword>
<gene>
    <name evidence="2" type="ORF">2080</name>
</gene>
<evidence type="ECO:0000259" key="1">
    <source>
        <dbReference type="Pfam" id="PF21758"/>
    </source>
</evidence>